<dbReference type="InterPro" id="IPR001810">
    <property type="entry name" value="F-box_dom"/>
</dbReference>
<dbReference type="SMART" id="SM00256">
    <property type="entry name" value="FBOX"/>
    <property type="match status" value="1"/>
</dbReference>
<dbReference type="SUPFAM" id="SSF81383">
    <property type="entry name" value="F-box domain"/>
    <property type="match status" value="1"/>
</dbReference>
<dbReference type="InterPro" id="IPR032675">
    <property type="entry name" value="LRR_dom_sf"/>
</dbReference>
<reference evidence="3" key="1">
    <citation type="submission" date="2016-11" db="UniProtKB">
        <authorList>
            <consortium name="WormBaseParasite"/>
        </authorList>
    </citation>
    <scope>IDENTIFICATION</scope>
</reference>
<dbReference type="PROSITE" id="PS50181">
    <property type="entry name" value="FBOX"/>
    <property type="match status" value="1"/>
</dbReference>
<sequence>MVLQDLPPEILKQIFDLLNFHERIKIERVCKDWKDLCWNWAWLDCKDLRFSREDLLLCEDWKNKEEINDKIKKLDEAQTNITQQLIKEYKTIHRNCDGDNYCEYCPKKTNVGKSAARYERYGIAAQKYSMNEYKQLFSNPSLYKKKRPSRSLGVFSALIRRCSPCLEFLSIDQGIGISTRVGRYFHFLKPCLTHFSMMEPIDVWHLNQIEEHLSPNLLSLHLFLNKRKRTLDAFLSLVLKCQKLECLRINRFNEIFERSLAIGQRHFLPSTLLQLFICGYSNNALLALPKICPKLCFLLVYKNYCNPDDEKLYDTKILSLCWPFLFTVDPIDLNFHSNLYSIRALKVHDFPLYESDLLKLASSCPNLEHLDFYWKNYVDDYDGPVDARQLEALYKFKKLFSLSIRILIISRRCVNSFMPFHDNLECRDQSDFNFSKEYTMKILTNLNDLETFSCRLDSYNETNKSNEFFHKLFNLLKENGKKSRASFRFTVSSDFNFSKEYTMKILTNLNYHYYRRKSEEYVNYDIIFKWKNGNQIELIKVPKLNLFRDVNFGQSIVLEEILNESFGERNKQILFGTFEYEERKTLKLKK</sequence>
<dbReference type="WBParaSite" id="MhA1_Contig1798.frz3.gene5">
    <property type="protein sequence ID" value="MhA1_Contig1798.frz3.gene5"/>
    <property type="gene ID" value="MhA1_Contig1798.frz3.gene5"/>
</dbReference>
<protein>
    <submittedName>
        <fullName evidence="3">F-box domain-containing protein</fullName>
    </submittedName>
</protein>
<dbReference type="InterPro" id="IPR036047">
    <property type="entry name" value="F-box-like_dom_sf"/>
</dbReference>
<evidence type="ECO:0000313" key="3">
    <source>
        <dbReference type="WBParaSite" id="MhA1_Contig1798.frz3.gene5"/>
    </source>
</evidence>
<dbReference type="Pfam" id="PF00646">
    <property type="entry name" value="F-box"/>
    <property type="match status" value="1"/>
</dbReference>
<organism evidence="2 3">
    <name type="scientific">Meloidogyne hapla</name>
    <name type="common">Root-knot nematode worm</name>
    <dbReference type="NCBI Taxonomy" id="6305"/>
    <lineage>
        <taxon>Eukaryota</taxon>
        <taxon>Metazoa</taxon>
        <taxon>Ecdysozoa</taxon>
        <taxon>Nematoda</taxon>
        <taxon>Chromadorea</taxon>
        <taxon>Rhabditida</taxon>
        <taxon>Tylenchina</taxon>
        <taxon>Tylenchomorpha</taxon>
        <taxon>Tylenchoidea</taxon>
        <taxon>Meloidogynidae</taxon>
        <taxon>Meloidogyninae</taxon>
        <taxon>Meloidogyne</taxon>
    </lineage>
</organism>
<dbReference type="Gene3D" id="1.20.1280.50">
    <property type="match status" value="1"/>
</dbReference>
<evidence type="ECO:0000259" key="1">
    <source>
        <dbReference type="PROSITE" id="PS50181"/>
    </source>
</evidence>
<evidence type="ECO:0000313" key="2">
    <source>
        <dbReference type="Proteomes" id="UP000095281"/>
    </source>
</evidence>
<feature type="domain" description="F-box" evidence="1">
    <location>
        <begin position="1"/>
        <end position="36"/>
    </location>
</feature>
<dbReference type="Proteomes" id="UP000095281">
    <property type="component" value="Unplaced"/>
</dbReference>
<accession>A0A1I8BBV1</accession>
<proteinExistence type="predicted"/>
<keyword evidence="2" id="KW-1185">Reference proteome</keyword>
<dbReference type="Gene3D" id="3.80.10.10">
    <property type="entry name" value="Ribonuclease Inhibitor"/>
    <property type="match status" value="1"/>
</dbReference>
<name>A0A1I8BBV1_MELHA</name>
<dbReference type="AlphaFoldDB" id="A0A1I8BBV1"/>
<dbReference type="CDD" id="cd09917">
    <property type="entry name" value="F-box_SF"/>
    <property type="match status" value="1"/>
</dbReference>